<evidence type="ECO:0000313" key="1">
    <source>
        <dbReference type="EMBL" id="AFM29844.1"/>
    </source>
</evidence>
<organism evidence="1">
    <name type="scientific">Nostoc sp. 'Peltigera membranacea cyanobiont'</name>
    <dbReference type="NCBI Taxonomy" id="414689"/>
    <lineage>
        <taxon>Bacteria</taxon>
        <taxon>Bacillati</taxon>
        <taxon>Cyanobacteriota</taxon>
        <taxon>Cyanophyceae</taxon>
        <taxon>Nostocales</taxon>
        <taxon>Nostocaceae</taxon>
        <taxon>Nostoc</taxon>
        <taxon>Nostoc cyanobionts</taxon>
    </lineage>
</organism>
<proteinExistence type="predicted"/>
<protein>
    <submittedName>
        <fullName evidence="1">Uncharacterized protein</fullName>
    </submittedName>
</protein>
<dbReference type="AlphaFoldDB" id="I4CJP5"/>
<accession>I4CJP5</accession>
<name>I4CJP5_9NOSO</name>
<reference evidence="1" key="1">
    <citation type="journal article" date="2013" name="Proc. Natl. Acad. Sci. U.S.A.">
        <title>Metagenomic natural product discovery in lichen provides evidence for a family of biosynthetic pathways in diverse symbioses.</title>
        <authorList>
            <person name="Kampa A."/>
            <person name="Gagunashvili A.N."/>
            <person name="Gulder T.A."/>
            <person name="Morinaka B.I."/>
            <person name="Daolio C."/>
            <person name="Godejohann M."/>
            <person name="Miao V.P."/>
            <person name="Piel J."/>
            <person name="Andresson O.S."/>
        </authorList>
    </citation>
    <scope>NUCLEOTIDE SEQUENCE</scope>
</reference>
<dbReference type="EMBL" id="JQ975876">
    <property type="protein sequence ID" value="AFM29844.1"/>
    <property type="molecule type" value="Genomic_DNA"/>
</dbReference>
<sequence length="136" mass="14685">MSEVISIVGNNSTIRKGIERIGLSISEGEINALRFGKTISLEDRGLGELGSLFILVSALSQPLLGKLHKTLTFQDLLGQLTDSAPCSGIPIYAWNAEDTSRCYLYLTMIEGKPAIRLGNMSLINSTDSLMVEPNLG</sequence>